<protein>
    <submittedName>
        <fullName evidence="3">SKA2 domain-containing protein</fullName>
    </submittedName>
</protein>
<reference evidence="3" key="1">
    <citation type="submission" date="2016-06" db="UniProtKB">
        <authorList>
            <consortium name="WormBaseParasite"/>
        </authorList>
    </citation>
    <scope>IDENTIFICATION</scope>
</reference>
<dbReference type="AlphaFoldDB" id="A0A183BDZ4"/>
<proteinExistence type="predicted"/>
<dbReference type="Proteomes" id="UP000272942">
    <property type="component" value="Unassembled WGS sequence"/>
</dbReference>
<evidence type="ECO:0000313" key="1">
    <source>
        <dbReference type="EMBL" id="VDP94721.1"/>
    </source>
</evidence>
<sequence length="114" mass="12609">MSQSLYCDQLMKLDEPVIDTNKALPQAEMLGIIEEQTLELQKLKAEVSALGDQVAKPNVLMLKSQVHSAAEQAIKVFEQQVLDTARMVQADATASKRVISWGHLKSSLTPQEMT</sequence>
<reference evidence="1 2" key="2">
    <citation type="submission" date="2018-11" db="EMBL/GenBank/DDBJ databases">
        <authorList>
            <consortium name="Pathogen Informatics"/>
        </authorList>
    </citation>
    <scope>NUCLEOTIDE SEQUENCE [LARGE SCALE GENOMIC DNA]</scope>
    <source>
        <strain evidence="1 2">Egypt</strain>
    </source>
</reference>
<dbReference type="EMBL" id="UZAN01069275">
    <property type="protein sequence ID" value="VDP94721.1"/>
    <property type="molecule type" value="Genomic_DNA"/>
</dbReference>
<dbReference type="WBParaSite" id="ECPE_0001747401-mRNA-1">
    <property type="protein sequence ID" value="ECPE_0001747401-mRNA-1"/>
    <property type="gene ID" value="ECPE_0001747401"/>
</dbReference>
<gene>
    <name evidence="1" type="ORF">ECPE_LOCUS17430</name>
</gene>
<organism evidence="3">
    <name type="scientific">Echinostoma caproni</name>
    <dbReference type="NCBI Taxonomy" id="27848"/>
    <lineage>
        <taxon>Eukaryota</taxon>
        <taxon>Metazoa</taxon>
        <taxon>Spiralia</taxon>
        <taxon>Lophotrochozoa</taxon>
        <taxon>Platyhelminthes</taxon>
        <taxon>Trematoda</taxon>
        <taxon>Digenea</taxon>
        <taxon>Plagiorchiida</taxon>
        <taxon>Echinostomata</taxon>
        <taxon>Echinostomatoidea</taxon>
        <taxon>Echinostomatidae</taxon>
        <taxon>Echinostoma</taxon>
    </lineage>
</organism>
<keyword evidence="2" id="KW-1185">Reference proteome</keyword>
<evidence type="ECO:0000313" key="2">
    <source>
        <dbReference type="Proteomes" id="UP000272942"/>
    </source>
</evidence>
<evidence type="ECO:0000313" key="3">
    <source>
        <dbReference type="WBParaSite" id="ECPE_0001747401-mRNA-1"/>
    </source>
</evidence>
<name>A0A183BDZ4_9TREM</name>
<accession>A0A183BDZ4</accession>